<proteinExistence type="predicted"/>
<accession>A0A0E1XAG2</accession>
<dbReference type="AlphaFoldDB" id="A0A0E1XAG2"/>
<organism evidence="1">
    <name type="scientific">Brucella pinnipedialis M292/94/1</name>
    <dbReference type="NCBI Taxonomy" id="520462"/>
    <lineage>
        <taxon>Bacteria</taxon>
        <taxon>Pseudomonadati</taxon>
        <taxon>Pseudomonadota</taxon>
        <taxon>Alphaproteobacteria</taxon>
        <taxon>Hyphomicrobiales</taxon>
        <taxon>Brucellaceae</taxon>
        <taxon>Brucella/Ochrobactrum group</taxon>
        <taxon>Brucella</taxon>
    </lineage>
</organism>
<dbReference type="HOGENOM" id="CLU_2913458_0_0_5"/>
<name>A0A0E1XAG2_9HYPH</name>
<dbReference type="Proteomes" id="UP000004659">
    <property type="component" value="Unassembled WGS sequence"/>
</dbReference>
<evidence type="ECO:0000313" key="1">
    <source>
        <dbReference type="EMBL" id="EEZ30247.1"/>
    </source>
</evidence>
<sequence>MRHYAIANKAHPENRRHFRETCFRANRTCVSSAIQDFFGKQSPMCTLCYFQTTSLIYLVLQ</sequence>
<gene>
    <name evidence="1" type="ORF">BALG_00366</name>
</gene>
<reference evidence="1" key="1">
    <citation type="submission" date="2009-01" db="EMBL/GenBank/DDBJ databases">
        <title>The Genome Sequence of Brucella pinnipedialis M292/94/1.</title>
        <authorList>
            <consortium name="The Broad Institute Genome Sequencing Platform"/>
            <person name="Ward D."/>
            <person name="Young S.K."/>
            <person name="Kodira C.D."/>
            <person name="Zeng Q."/>
            <person name="Koehrsen M."/>
            <person name="Alvarado L."/>
            <person name="Berlin A."/>
            <person name="Borenstein D."/>
            <person name="Chen Z."/>
            <person name="Engels R."/>
            <person name="Freedman E."/>
            <person name="Gellesch M."/>
            <person name="Goldberg J."/>
            <person name="Griggs A."/>
            <person name="Gujja S."/>
            <person name="Heiman D."/>
            <person name="Hepburn T."/>
            <person name="Howarth C."/>
            <person name="Jen D."/>
            <person name="Larson L."/>
            <person name="Lewis B."/>
            <person name="Mehta T."/>
            <person name="Park D."/>
            <person name="Pearson M."/>
            <person name="Roberts A."/>
            <person name="Saif S."/>
            <person name="Shea T."/>
            <person name="Shenoy N."/>
            <person name="Sisk P."/>
            <person name="Stolte C."/>
            <person name="Sykes S."/>
            <person name="Walk T."/>
            <person name="White J."/>
            <person name="Yandava C."/>
            <person name="Whatmore A.M."/>
            <person name="Perrett L.L."/>
            <person name="O'Callaghan D."/>
            <person name="Nusbaum C."/>
            <person name="Galagan J."/>
            <person name="Birren B."/>
        </authorList>
    </citation>
    <scope>NUCLEOTIDE SEQUENCE [LARGE SCALE GENOMIC DNA]</scope>
    <source>
        <strain evidence="1">M292/94/1</strain>
    </source>
</reference>
<dbReference type="EMBL" id="EQ999546">
    <property type="protein sequence ID" value="EEZ30247.1"/>
    <property type="molecule type" value="Genomic_DNA"/>
</dbReference>
<protein>
    <submittedName>
        <fullName evidence="1">Uncharacterized protein</fullName>
    </submittedName>
</protein>